<comment type="caution">
    <text evidence="3">The sequence shown here is derived from an EMBL/GenBank/DDBJ whole genome shotgun (WGS) entry which is preliminary data.</text>
</comment>
<sequence length="441" mass="47174">MTDPFGTATTSWGRVSHARSRVAEPAHLDELAHAFRAGDVHALAHGMGRSYGDVCLNGGGHLLRTARLDRIIAADWSTGVVRAEAGLTVGGLLSVCVPRGWFVPVTPGTKFVTLGGAVANDVHGKNHHGMGTVGCHVRALGLMRGDGETLEIGPGSRPHLFAATVGGLGLTGLIAWVEIQLQPVSSSDFEAQTLRLPDLDGFFRTAEDSHDWPYTVAWVDCLAAGRRLGRGLFNRGRHASGGPLVPHGEKARLKVPRDAPSALLGPLTVRLFNAAYSRQPAGGAAARVPYGKFLYPLDGITDWNKLYGGRGFFQHQSVVPMAAAPRALQKLLELTSAEGQGSFLVVLKLFGPRASPGILSFPREGATFALDLPNRGPGTLRLLDRMAEVVLAAGGRLYPAKDATMTAEQFRAGFPRWREVESYRDPAISSDFWRRVTGDTA</sequence>
<dbReference type="GO" id="GO:0080049">
    <property type="term" value="F:L-gulono-1,4-lactone dehydrogenase activity"/>
    <property type="evidence" value="ECO:0007669"/>
    <property type="project" value="TreeGrafter"/>
</dbReference>
<dbReference type="GO" id="GO:0071949">
    <property type="term" value="F:FAD binding"/>
    <property type="evidence" value="ECO:0007669"/>
    <property type="project" value="InterPro"/>
</dbReference>
<dbReference type="Pfam" id="PF01565">
    <property type="entry name" value="FAD_binding_4"/>
    <property type="match status" value="1"/>
</dbReference>
<dbReference type="PANTHER" id="PTHR43762">
    <property type="entry name" value="L-GULONOLACTONE OXIDASE"/>
    <property type="match status" value="1"/>
</dbReference>
<dbReference type="PANTHER" id="PTHR43762:SF1">
    <property type="entry name" value="D-ARABINONO-1,4-LACTONE OXIDASE"/>
    <property type="match status" value="1"/>
</dbReference>
<dbReference type="InterPro" id="IPR016166">
    <property type="entry name" value="FAD-bd_PCMH"/>
</dbReference>
<dbReference type="Gene3D" id="3.30.465.10">
    <property type="match status" value="1"/>
</dbReference>
<dbReference type="GO" id="GO:0016899">
    <property type="term" value="F:oxidoreductase activity, acting on the CH-OH group of donors, oxygen as acceptor"/>
    <property type="evidence" value="ECO:0007669"/>
    <property type="project" value="InterPro"/>
</dbReference>
<dbReference type="Proteomes" id="UP000290759">
    <property type="component" value="Unassembled WGS sequence"/>
</dbReference>
<gene>
    <name evidence="3" type="ORF">D3273_25535</name>
</gene>
<name>A0A4Q2U351_9HYPH</name>
<reference evidence="3 4" key="1">
    <citation type="submission" date="2018-12" db="EMBL/GenBank/DDBJ databases">
        <authorList>
            <person name="Grouzdev D.S."/>
            <person name="Krutkina M.S."/>
        </authorList>
    </citation>
    <scope>NUCLEOTIDE SEQUENCE [LARGE SCALE GENOMIC DNA]</scope>
    <source>
        <strain evidence="3 4">RmlP026</strain>
    </source>
</reference>
<dbReference type="SUPFAM" id="SSF56176">
    <property type="entry name" value="FAD-binding/transporter-associated domain-like"/>
    <property type="match status" value="1"/>
</dbReference>
<evidence type="ECO:0000259" key="2">
    <source>
        <dbReference type="PROSITE" id="PS51387"/>
    </source>
</evidence>
<dbReference type="EMBL" id="QYBB01000067">
    <property type="protein sequence ID" value="RYC29145.1"/>
    <property type="molecule type" value="Genomic_DNA"/>
</dbReference>
<keyword evidence="1" id="KW-0285">Flavoprotein</keyword>
<feature type="domain" description="FAD-binding PCMH-type" evidence="2">
    <location>
        <begin position="15"/>
        <end position="184"/>
    </location>
</feature>
<reference evidence="3 4" key="2">
    <citation type="submission" date="2019-02" db="EMBL/GenBank/DDBJ databases">
        <title>'Lichenibacterium ramalinii' gen. nov. sp. nov., 'Lichenibacterium minor' gen. nov. sp. nov.</title>
        <authorList>
            <person name="Pankratov T."/>
        </authorList>
    </citation>
    <scope>NUCLEOTIDE SEQUENCE [LARGE SCALE GENOMIC DNA]</scope>
    <source>
        <strain evidence="3 4">RmlP026</strain>
    </source>
</reference>
<organism evidence="3 4">
    <name type="scientific">Lichenibacterium minor</name>
    <dbReference type="NCBI Taxonomy" id="2316528"/>
    <lineage>
        <taxon>Bacteria</taxon>
        <taxon>Pseudomonadati</taxon>
        <taxon>Pseudomonadota</taxon>
        <taxon>Alphaproteobacteria</taxon>
        <taxon>Hyphomicrobiales</taxon>
        <taxon>Lichenihabitantaceae</taxon>
        <taxon>Lichenibacterium</taxon>
    </lineage>
</organism>
<dbReference type="OrthoDB" id="143770at2"/>
<keyword evidence="1" id="KW-0274">FAD</keyword>
<dbReference type="AlphaFoldDB" id="A0A4Q2U351"/>
<dbReference type="InterPro" id="IPR006094">
    <property type="entry name" value="Oxid_FAD_bind_N"/>
</dbReference>
<proteinExistence type="predicted"/>
<dbReference type="InterPro" id="IPR016169">
    <property type="entry name" value="FAD-bd_PCMH_sub2"/>
</dbReference>
<accession>A0A4Q2U351</accession>
<dbReference type="InterPro" id="IPR010031">
    <property type="entry name" value="FAD_lactone_oxidase-like"/>
</dbReference>
<evidence type="ECO:0000256" key="1">
    <source>
        <dbReference type="ARBA" id="ARBA00022827"/>
    </source>
</evidence>
<dbReference type="PROSITE" id="PS51387">
    <property type="entry name" value="FAD_PCMH"/>
    <property type="match status" value="1"/>
</dbReference>
<dbReference type="RefSeq" id="WP_129229781.1">
    <property type="nucleotide sequence ID" value="NZ_QYBB01000067.1"/>
</dbReference>
<dbReference type="InterPro" id="IPR036318">
    <property type="entry name" value="FAD-bd_PCMH-like_sf"/>
</dbReference>
<keyword evidence="4" id="KW-1185">Reference proteome</keyword>
<evidence type="ECO:0000313" key="4">
    <source>
        <dbReference type="Proteomes" id="UP000290759"/>
    </source>
</evidence>
<protein>
    <submittedName>
        <fullName evidence="3">FAD-binding oxidoreductase</fullName>
    </submittedName>
</protein>
<evidence type="ECO:0000313" key="3">
    <source>
        <dbReference type="EMBL" id="RYC29145.1"/>
    </source>
</evidence>